<evidence type="ECO:0000259" key="1">
    <source>
        <dbReference type="PROSITE" id="PS50995"/>
    </source>
</evidence>
<dbReference type="EMBL" id="BAAASG010000014">
    <property type="protein sequence ID" value="GAA2507871.1"/>
    <property type="molecule type" value="Genomic_DNA"/>
</dbReference>
<dbReference type="InterPro" id="IPR039422">
    <property type="entry name" value="MarR/SlyA-like"/>
</dbReference>
<dbReference type="SMART" id="SM00347">
    <property type="entry name" value="HTH_MARR"/>
    <property type="match status" value="1"/>
</dbReference>
<organism evidence="2 3">
    <name type="scientific">Streptomyces longisporus</name>
    <dbReference type="NCBI Taxonomy" id="1948"/>
    <lineage>
        <taxon>Bacteria</taxon>
        <taxon>Bacillati</taxon>
        <taxon>Actinomycetota</taxon>
        <taxon>Actinomycetes</taxon>
        <taxon>Kitasatosporales</taxon>
        <taxon>Streptomycetaceae</taxon>
        <taxon>Streptomyces</taxon>
    </lineage>
</organism>
<dbReference type="InterPro" id="IPR036388">
    <property type="entry name" value="WH-like_DNA-bd_sf"/>
</dbReference>
<accession>A0ABN3MSC2</accession>
<name>A0ABN3MSC2_STRLO</name>
<sequence>MSGSETGSERRLVPNLEAAVPTDDKRRAETLLRLFAAGRENSGATVMFHSAVSARQGLIPSEEKALDLLERHGPLTAKDLAEHTGLAPASVTGLVDRLEAKEFVRRVKHPTDKRRVLVELNREKIAHLFAFFEEWARDIAAACEAFSTDELDTVIRFLQVMTQEQRKAAARLSG</sequence>
<dbReference type="Gene3D" id="1.10.10.10">
    <property type="entry name" value="Winged helix-like DNA-binding domain superfamily/Winged helix DNA-binding domain"/>
    <property type="match status" value="1"/>
</dbReference>
<reference evidence="2 3" key="1">
    <citation type="journal article" date="2019" name="Int. J. Syst. Evol. Microbiol.">
        <title>The Global Catalogue of Microorganisms (GCM) 10K type strain sequencing project: providing services to taxonomists for standard genome sequencing and annotation.</title>
        <authorList>
            <consortium name="The Broad Institute Genomics Platform"/>
            <consortium name="The Broad Institute Genome Sequencing Center for Infectious Disease"/>
            <person name="Wu L."/>
            <person name="Ma J."/>
        </authorList>
    </citation>
    <scope>NUCLEOTIDE SEQUENCE [LARGE SCALE GENOMIC DNA]</scope>
    <source>
        <strain evidence="2 3">JCM 4395</strain>
    </source>
</reference>
<dbReference type="RefSeq" id="WP_344403991.1">
    <property type="nucleotide sequence ID" value="NZ_BAAASG010000014.1"/>
</dbReference>
<dbReference type="PROSITE" id="PS50995">
    <property type="entry name" value="HTH_MARR_2"/>
    <property type="match status" value="1"/>
</dbReference>
<dbReference type="PANTHER" id="PTHR33164:SF106">
    <property type="entry name" value="TRANSCRIPTIONAL REGULATORY PROTEIN"/>
    <property type="match status" value="1"/>
</dbReference>
<evidence type="ECO:0000313" key="3">
    <source>
        <dbReference type="Proteomes" id="UP001501777"/>
    </source>
</evidence>
<dbReference type="Pfam" id="PF01047">
    <property type="entry name" value="MarR"/>
    <property type="match status" value="1"/>
</dbReference>
<evidence type="ECO:0000313" key="2">
    <source>
        <dbReference type="EMBL" id="GAA2507871.1"/>
    </source>
</evidence>
<comment type="caution">
    <text evidence="2">The sequence shown here is derived from an EMBL/GenBank/DDBJ whole genome shotgun (WGS) entry which is preliminary data.</text>
</comment>
<dbReference type="Proteomes" id="UP001501777">
    <property type="component" value="Unassembled WGS sequence"/>
</dbReference>
<keyword evidence="3" id="KW-1185">Reference proteome</keyword>
<dbReference type="InterPro" id="IPR036390">
    <property type="entry name" value="WH_DNA-bd_sf"/>
</dbReference>
<dbReference type="PANTHER" id="PTHR33164">
    <property type="entry name" value="TRANSCRIPTIONAL REGULATOR, MARR FAMILY"/>
    <property type="match status" value="1"/>
</dbReference>
<dbReference type="InterPro" id="IPR000835">
    <property type="entry name" value="HTH_MarR-typ"/>
</dbReference>
<proteinExistence type="predicted"/>
<feature type="domain" description="HTH marR-type" evidence="1">
    <location>
        <begin position="24"/>
        <end position="163"/>
    </location>
</feature>
<gene>
    <name evidence="2" type="ORF">GCM10010276_61270</name>
</gene>
<protein>
    <submittedName>
        <fullName evidence="2">MarR family transcriptional regulator</fullName>
    </submittedName>
</protein>
<dbReference type="SUPFAM" id="SSF46785">
    <property type="entry name" value="Winged helix' DNA-binding domain"/>
    <property type="match status" value="1"/>
</dbReference>